<name>A0A3S1B088_ELYCH</name>
<dbReference type="EMBL" id="RQTK01000995">
    <property type="protein sequence ID" value="RUS72953.1"/>
    <property type="molecule type" value="Genomic_DNA"/>
</dbReference>
<dbReference type="GO" id="GO:0004674">
    <property type="term" value="F:protein serine/threonine kinase activity"/>
    <property type="evidence" value="ECO:0007669"/>
    <property type="project" value="UniProtKB-KW"/>
</dbReference>
<evidence type="ECO:0000313" key="13">
    <source>
        <dbReference type="Proteomes" id="UP000271974"/>
    </source>
</evidence>
<evidence type="ECO:0000256" key="3">
    <source>
        <dbReference type="ARBA" id="ARBA00022679"/>
    </source>
</evidence>
<feature type="region of interest" description="Disordered" evidence="9">
    <location>
        <begin position="159"/>
        <end position="184"/>
    </location>
</feature>
<comment type="similarity">
    <text evidence="8">Belongs to the protein kinase superfamily.</text>
</comment>
<feature type="non-terminal residue" evidence="12">
    <location>
        <position position="326"/>
    </location>
</feature>
<evidence type="ECO:0000256" key="1">
    <source>
        <dbReference type="ARBA" id="ARBA00012513"/>
    </source>
</evidence>
<comment type="caution">
    <text evidence="12">The sequence shown here is derived from an EMBL/GenBank/DDBJ whole genome shotgun (WGS) entry which is preliminary data.</text>
</comment>
<dbReference type="GO" id="GO:0044773">
    <property type="term" value="P:mitotic DNA damage checkpoint signaling"/>
    <property type="evidence" value="ECO:0007669"/>
    <property type="project" value="TreeGrafter"/>
</dbReference>
<dbReference type="InterPro" id="IPR000719">
    <property type="entry name" value="Prot_kinase_dom"/>
</dbReference>
<dbReference type="PROSITE" id="PS50011">
    <property type="entry name" value="PROTEIN_KINASE_DOM"/>
    <property type="match status" value="1"/>
</dbReference>
<dbReference type="EC" id="2.7.11.1" evidence="1"/>
<organism evidence="12 13">
    <name type="scientific">Elysia chlorotica</name>
    <name type="common">Eastern emerald elysia</name>
    <name type="synonym">Sea slug</name>
    <dbReference type="NCBI Taxonomy" id="188477"/>
    <lineage>
        <taxon>Eukaryota</taxon>
        <taxon>Metazoa</taxon>
        <taxon>Spiralia</taxon>
        <taxon>Lophotrochozoa</taxon>
        <taxon>Mollusca</taxon>
        <taxon>Gastropoda</taxon>
        <taxon>Heterobranchia</taxon>
        <taxon>Euthyneura</taxon>
        <taxon>Panpulmonata</taxon>
        <taxon>Sacoglossa</taxon>
        <taxon>Placobranchoidea</taxon>
        <taxon>Plakobranchidae</taxon>
        <taxon>Elysia</taxon>
    </lineage>
</organism>
<feature type="domain" description="Protein kinase" evidence="11">
    <location>
        <begin position="6"/>
        <end position="326"/>
    </location>
</feature>
<feature type="binding site" evidence="7">
    <location>
        <position position="38"/>
    </location>
    <ligand>
        <name>ATP</name>
        <dbReference type="ChEBI" id="CHEBI:30616"/>
    </ligand>
</feature>
<dbReference type="PROSITE" id="PS00108">
    <property type="entry name" value="PROTEIN_KINASE_ST"/>
    <property type="match status" value="1"/>
</dbReference>
<keyword evidence="3" id="KW-0808">Transferase</keyword>
<gene>
    <name evidence="12" type="ORF">EGW08_019283</name>
</gene>
<dbReference type="Gene3D" id="3.30.200.20">
    <property type="entry name" value="Phosphorylase Kinase, domain 1"/>
    <property type="match status" value="1"/>
</dbReference>
<evidence type="ECO:0000256" key="5">
    <source>
        <dbReference type="ARBA" id="ARBA00022777"/>
    </source>
</evidence>
<evidence type="ECO:0000256" key="6">
    <source>
        <dbReference type="ARBA" id="ARBA00022840"/>
    </source>
</evidence>
<dbReference type="CDD" id="cd14019">
    <property type="entry name" value="STKc_Cdc7"/>
    <property type="match status" value="1"/>
</dbReference>
<evidence type="ECO:0000256" key="4">
    <source>
        <dbReference type="ARBA" id="ARBA00022741"/>
    </source>
</evidence>
<reference evidence="12 13" key="1">
    <citation type="submission" date="2019-01" db="EMBL/GenBank/DDBJ databases">
        <title>A draft genome assembly of the solar-powered sea slug Elysia chlorotica.</title>
        <authorList>
            <person name="Cai H."/>
            <person name="Li Q."/>
            <person name="Fang X."/>
            <person name="Li J."/>
            <person name="Curtis N.E."/>
            <person name="Altenburger A."/>
            <person name="Shibata T."/>
            <person name="Feng M."/>
            <person name="Maeda T."/>
            <person name="Schwartz J.A."/>
            <person name="Shigenobu S."/>
            <person name="Lundholm N."/>
            <person name="Nishiyama T."/>
            <person name="Yang H."/>
            <person name="Hasebe M."/>
            <person name="Li S."/>
            <person name="Pierce S.K."/>
            <person name="Wang J."/>
        </authorList>
    </citation>
    <scope>NUCLEOTIDE SEQUENCE [LARGE SCALE GENOMIC DNA]</scope>
    <source>
        <strain evidence="12">EC2010</strain>
        <tissue evidence="12">Whole organism of an adult</tissue>
    </source>
</reference>
<dbReference type="PANTHER" id="PTHR44167">
    <property type="entry name" value="OVARIAN-SPECIFIC SERINE/THREONINE-PROTEIN KINASE LOK-RELATED"/>
    <property type="match status" value="1"/>
</dbReference>
<keyword evidence="2 8" id="KW-0723">Serine/threonine-protein kinase</keyword>
<keyword evidence="10" id="KW-1133">Transmembrane helix</keyword>
<keyword evidence="4 7" id="KW-0547">Nucleotide-binding</keyword>
<keyword evidence="10" id="KW-0472">Membrane</keyword>
<evidence type="ECO:0000256" key="8">
    <source>
        <dbReference type="RuleBase" id="RU000304"/>
    </source>
</evidence>
<dbReference type="GO" id="GO:0005634">
    <property type="term" value="C:nucleus"/>
    <property type="evidence" value="ECO:0007669"/>
    <property type="project" value="TreeGrafter"/>
</dbReference>
<feature type="non-terminal residue" evidence="12">
    <location>
        <position position="1"/>
    </location>
</feature>
<dbReference type="GO" id="GO:0005524">
    <property type="term" value="F:ATP binding"/>
    <property type="evidence" value="ECO:0007669"/>
    <property type="project" value="UniProtKB-UniRule"/>
</dbReference>
<dbReference type="InterPro" id="IPR017441">
    <property type="entry name" value="Protein_kinase_ATP_BS"/>
</dbReference>
<dbReference type="SMART" id="SM00220">
    <property type="entry name" value="S_TKc"/>
    <property type="match status" value="1"/>
</dbReference>
<dbReference type="Proteomes" id="UP000271974">
    <property type="component" value="Unassembled WGS sequence"/>
</dbReference>
<evidence type="ECO:0000256" key="10">
    <source>
        <dbReference type="SAM" id="Phobius"/>
    </source>
</evidence>
<feature type="transmembrane region" description="Helical" evidence="10">
    <location>
        <begin position="219"/>
        <end position="243"/>
    </location>
</feature>
<dbReference type="InterPro" id="IPR008271">
    <property type="entry name" value="Ser/Thr_kinase_AS"/>
</dbReference>
<dbReference type="Gene3D" id="1.10.510.10">
    <property type="entry name" value="Transferase(Phosphotransferase) domain 1"/>
    <property type="match status" value="1"/>
</dbReference>
<evidence type="ECO:0000256" key="9">
    <source>
        <dbReference type="SAM" id="MobiDB-lite"/>
    </source>
</evidence>
<dbReference type="Pfam" id="PF00069">
    <property type="entry name" value="Pkinase"/>
    <property type="match status" value="2"/>
</dbReference>
<dbReference type="PANTHER" id="PTHR44167:SF23">
    <property type="entry name" value="CDC7 KINASE, ISOFORM A-RELATED"/>
    <property type="match status" value="1"/>
</dbReference>
<accession>A0A3S1B088</accession>
<proteinExistence type="inferred from homology"/>
<keyword evidence="10" id="KW-0812">Transmembrane</keyword>
<keyword evidence="6 7" id="KW-0067">ATP-binding</keyword>
<dbReference type="AlphaFoldDB" id="A0A3S1B088"/>
<feature type="compositionally biased region" description="Polar residues" evidence="9">
    <location>
        <begin position="168"/>
        <end position="178"/>
    </location>
</feature>
<dbReference type="STRING" id="188477.A0A3S1B088"/>
<evidence type="ECO:0000259" key="11">
    <source>
        <dbReference type="PROSITE" id="PS50011"/>
    </source>
</evidence>
<protein>
    <recommendedName>
        <fullName evidence="1">non-specific serine/threonine protein kinase</fullName>
        <ecNumber evidence="1">2.7.11.1</ecNumber>
    </recommendedName>
</protein>
<keyword evidence="13" id="KW-1185">Reference proteome</keyword>
<evidence type="ECO:0000256" key="7">
    <source>
        <dbReference type="PROSITE-ProRule" id="PRU10141"/>
    </source>
</evidence>
<sequence length="326" mass="36368">EVANHFTIVEKIGEGAFSSVFLARLKHYPEVSEMFALKHILPTTHPARIENELRCLLKLGGQDNVMGVKLCLRNKDNVVIVMDYFPHDKFQDILSVMSTSEARDYMRNLLIALRQVHQYKVIHRDVKPSNFLYNRERKQYALVDFGLASGHFLIDRDGEKIGRKNESPKSCTAPSSSHAARVPLSPSKANINQSNRINKVYSSRGSIPLPTLPKRQPSLIQLASLSVTVFFFFFVIPSIFFMSESRKNQLAPRAGTAGFRAPEVLLKSPIQDTAVDIWSAGTIFLSVLSARYPFFRAQEDLGHLAQIISVVGSEACVSAAASFGTL</sequence>
<dbReference type="OrthoDB" id="10020333at2759"/>
<dbReference type="SUPFAM" id="SSF56112">
    <property type="entry name" value="Protein kinase-like (PK-like)"/>
    <property type="match status" value="1"/>
</dbReference>
<evidence type="ECO:0000256" key="2">
    <source>
        <dbReference type="ARBA" id="ARBA00022527"/>
    </source>
</evidence>
<evidence type="ECO:0000313" key="12">
    <source>
        <dbReference type="EMBL" id="RUS72953.1"/>
    </source>
</evidence>
<keyword evidence="5" id="KW-0418">Kinase</keyword>
<dbReference type="InterPro" id="IPR011009">
    <property type="entry name" value="Kinase-like_dom_sf"/>
</dbReference>
<dbReference type="PROSITE" id="PS00107">
    <property type="entry name" value="PROTEIN_KINASE_ATP"/>
    <property type="match status" value="1"/>
</dbReference>